<organism evidence="1">
    <name type="scientific">Candidatus Kentrum sp. MB</name>
    <dbReference type="NCBI Taxonomy" id="2138164"/>
    <lineage>
        <taxon>Bacteria</taxon>
        <taxon>Pseudomonadati</taxon>
        <taxon>Pseudomonadota</taxon>
        <taxon>Gammaproteobacteria</taxon>
        <taxon>Candidatus Kentrum</taxon>
    </lineage>
</organism>
<evidence type="ECO:0000313" key="3">
    <source>
        <dbReference type="EMBL" id="VFK75826.1"/>
    </source>
</evidence>
<sequence>MADISFISRSASQMSQVFRRLYMLACIKGLRQSLARHCFSLGFAISTFFLFVLPSWVLAIEFDGGWVTGNVDTTVSFGAISRVQERDASIVCSANGGTAHGCNADDGNLNYDTGIVSRIGKVISDVELTHKSDKVGAFFRVRGFVDTRNNSRTDTKRTPLSDRALDLVGRHADLLDAYGWARFDLAGRDGEIRVGKHVLNWGESTFIGGGINAVNPVDMATMRMPGSELREALLPVNMFSLSFDATENLSAEAFYQFDWEKTIAEPAGSYFSTNDFATGGGSQVHLGFGDLPDTGSGAIGAVSRSYDNTPGDAGQWGVAFRYFSKDLNDTEFGLYYMNHHSRLPVISGTAGSAAPVIPPRNYFNEYPEDIDLLGASFNTSLGKWAVQGEYSFKNNAPLQIDDIELLFAASGLPPTLHQLGTTYALNDYVRGYIKRDVSQLQATVSRTFGNIMGANEFIFVTEAAMTHVHGMPSKGSLRLDGPGTFTSGNPYHATGNPGAQHTGKTAESWDHFADATSWGYRLRGRWRYNNAIKGINLLPHMAFHHDVSGVSPGPGGNFIEDRKAVRLGLGATYQHEWEVDLSYTSFFGAGRYNLLNDRDFVAFNLKYSF</sequence>
<dbReference type="AlphaFoldDB" id="A0A450XFQ6"/>
<evidence type="ECO:0000313" key="2">
    <source>
        <dbReference type="EMBL" id="VFK32967.1"/>
    </source>
</evidence>
<protein>
    <recommendedName>
        <fullName evidence="4">DUF1302 domain-containing protein</fullName>
    </recommendedName>
</protein>
<dbReference type="InterPro" id="IPR010727">
    <property type="entry name" value="DUF1302"/>
</dbReference>
<dbReference type="EMBL" id="CAADFQ010000038">
    <property type="protein sequence ID" value="VFK32967.1"/>
    <property type="molecule type" value="Genomic_DNA"/>
</dbReference>
<dbReference type="EMBL" id="CAADGH010000032">
    <property type="protein sequence ID" value="VFK75826.1"/>
    <property type="molecule type" value="Genomic_DNA"/>
</dbReference>
<dbReference type="Pfam" id="PF06980">
    <property type="entry name" value="DUF1302"/>
    <property type="match status" value="1"/>
</dbReference>
<reference evidence="1" key="1">
    <citation type="submission" date="2019-02" db="EMBL/GenBank/DDBJ databases">
        <authorList>
            <person name="Gruber-Vodicka R. H."/>
            <person name="Seah K. B. B."/>
        </authorList>
    </citation>
    <scope>NUCLEOTIDE SEQUENCE</scope>
    <source>
        <strain evidence="1">BECK_BZ197</strain>
        <strain evidence="3">BECK_BZ198</strain>
        <strain evidence="2">BECK_BZ199</strain>
    </source>
</reference>
<evidence type="ECO:0008006" key="4">
    <source>
        <dbReference type="Google" id="ProtNLM"/>
    </source>
</evidence>
<gene>
    <name evidence="1" type="ORF">BECKMB1821G_GA0114241_103331</name>
    <name evidence="3" type="ORF">BECKMB1821H_GA0114242_103235</name>
    <name evidence="2" type="ORF">BECKMB1821I_GA0114274_103831</name>
</gene>
<accession>A0A450XFQ6</accession>
<evidence type="ECO:0000313" key="1">
    <source>
        <dbReference type="EMBL" id="VFK28135.1"/>
    </source>
</evidence>
<name>A0A450XFQ6_9GAMM</name>
<dbReference type="EMBL" id="CAADFO010000033">
    <property type="protein sequence ID" value="VFK28135.1"/>
    <property type="molecule type" value="Genomic_DNA"/>
</dbReference>
<proteinExistence type="predicted"/>